<evidence type="ECO:0000256" key="19">
    <source>
        <dbReference type="SAM" id="Phobius"/>
    </source>
</evidence>
<dbReference type="GO" id="GO:0006488">
    <property type="term" value="P:dolichol-linked oligosaccharide biosynthetic process"/>
    <property type="evidence" value="ECO:0007669"/>
    <property type="project" value="InterPro"/>
</dbReference>
<feature type="transmembrane region" description="Helical" evidence="19">
    <location>
        <begin position="198"/>
        <end position="216"/>
    </location>
</feature>
<evidence type="ECO:0000256" key="14">
    <source>
        <dbReference type="ARBA" id="ARBA00023136"/>
    </source>
</evidence>
<evidence type="ECO:0000256" key="3">
    <source>
        <dbReference type="ARBA" id="ARBA00004922"/>
    </source>
</evidence>
<dbReference type="PANTHER" id="PTHR10571:SF0">
    <property type="entry name" value="UDP-N-ACETYLGLUCOSAMINE--DOLICHYL-PHOSPHATE N-ACETYLGLUCOSAMINEPHOSPHOTRANSFERASE"/>
    <property type="match status" value="1"/>
</dbReference>
<feature type="transmembrane region" description="Helical" evidence="19">
    <location>
        <begin position="252"/>
        <end position="270"/>
    </location>
</feature>
<proteinExistence type="inferred from homology"/>
<comment type="cofactor">
    <cofactor evidence="1">
        <name>Mg(2+)</name>
        <dbReference type="ChEBI" id="CHEBI:18420"/>
    </cofactor>
</comment>
<keyword evidence="14 19" id="KW-0472">Membrane</keyword>
<keyword evidence="7" id="KW-0328">Glycosyltransferase</keyword>
<evidence type="ECO:0000256" key="2">
    <source>
        <dbReference type="ARBA" id="ARBA00004477"/>
    </source>
</evidence>
<comment type="similarity">
    <text evidence="4">Belongs to the glycosyltransferase 4 family.</text>
</comment>
<reference evidence="21" key="1">
    <citation type="submission" date="2016-11" db="UniProtKB">
        <authorList>
            <consortium name="WormBaseParasite"/>
        </authorList>
    </citation>
    <scope>IDENTIFICATION</scope>
</reference>
<evidence type="ECO:0000256" key="4">
    <source>
        <dbReference type="ARBA" id="ARBA00009317"/>
    </source>
</evidence>
<dbReference type="Pfam" id="PF00953">
    <property type="entry name" value="Glycos_transf_4"/>
    <property type="match status" value="1"/>
</dbReference>
<dbReference type="GO" id="GO:0003975">
    <property type="term" value="F:UDP-N-acetylglucosamine-dolichyl-phosphate N-acetylglucosaminephosphotransferase activity"/>
    <property type="evidence" value="ECO:0007669"/>
    <property type="project" value="UniProtKB-EC"/>
</dbReference>
<feature type="transmembrane region" description="Helical" evidence="19">
    <location>
        <begin position="52"/>
        <end position="73"/>
    </location>
</feature>
<keyword evidence="10" id="KW-0479">Metal-binding</keyword>
<evidence type="ECO:0000313" key="20">
    <source>
        <dbReference type="Proteomes" id="UP000095280"/>
    </source>
</evidence>
<evidence type="ECO:0000256" key="11">
    <source>
        <dbReference type="ARBA" id="ARBA00022824"/>
    </source>
</evidence>
<dbReference type="UniPathway" id="UPA00378"/>
<keyword evidence="11" id="KW-0256">Endoplasmic reticulum</keyword>
<evidence type="ECO:0000256" key="16">
    <source>
        <dbReference type="ARBA" id="ARBA00033238"/>
    </source>
</evidence>
<dbReference type="EC" id="2.7.8.15" evidence="5"/>
<comment type="pathway">
    <text evidence="3">Protein modification; protein glycosylation.</text>
</comment>
<evidence type="ECO:0000256" key="8">
    <source>
        <dbReference type="ARBA" id="ARBA00022679"/>
    </source>
</evidence>
<dbReference type="GO" id="GO:0005789">
    <property type="term" value="C:endoplasmic reticulum membrane"/>
    <property type="evidence" value="ECO:0007669"/>
    <property type="project" value="UniProtKB-SubCell"/>
</dbReference>
<evidence type="ECO:0000256" key="6">
    <source>
        <dbReference type="ARBA" id="ARBA00017659"/>
    </source>
</evidence>
<dbReference type="InterPro" id="IPR033895">
    <property type="entry name" value="GPT"/>
</dbReference>
<evidence type="ECO:0000256" key="10">
    <source>
        <dbReference type="ARBA" id="ARBA00022723"/>
    </source>
</evidence>
<keyword evidence="9 19" id="KW-0812">Transmembrane</keyword>
<feature type="transmembrane region" description="Helical" evidence="19">
    <location>
        <begin position="222"/>
        <end position="240"/>
    </location>
</feature>
<comment type="function">
    <text evidence="17">UDP-N-acetylglucosamine--dolichyl-phosphate N-acetylglucosaminephosphotransferase that operates in the biosynthetic pathway of dolichol-linked oligosaccharides, the glycan precursors employed in protein asparagine (N)-glycosylation. The assembly of dolichol-linked oligosaccharides begins on the cytosolic side of the endoplasmic reticulum membrane and finishes in its lumen. The sequential addition of sugars to dolichol pyrophosphate produces dolichol-linked oligosaccharides containing fourteen sugars, including two GlcNAcs, nine mannoses and three glucoses. Once assembled, the oligosaccharide is transferred from the lipid to nascent proteins by oligosaccharyltransferases. Catalyzes the initial step of dolichol-linked oligosaccharide biosynthesis, transfering GlcNAc-1-P from cytosolic UDP-GlcNAc onto the carrier lipid dolichyl phosphate (P-dolichol), yielding GlcNAc-P-P-dolichol embedded in the cytoplasmic leaflet of the endoplasmic reticulum membrane.</text>
</comment>
<dbReference type="GO" id="GO:0016757">
    <property type="term" value="F:glycosyltransferase activity"/>
    <property type="evidence" value="ECO:0007669"/>
    <property type="project" value="UniProtKB-KW"/>
</dbReference>
<evidence type="ECO:0000256" key="1">
    <source>
        <dbReference type="ARBA" id="ARBA00001946"/>
    </source>
</evidence>
<protein>
    <recommendedName>
        <fullName evidence="6">UDP-N-acetylglucosamine--dolichyl-phosphate N-acetylglucosaminephosphotransferase</fullName>
        <ecNumber evidence="5">2.7.8.15</ecNumber>
    </recommendedName>
    <alternativeName>
        <fullName evidence="15">GlcNAc-1-P transferase</fullName>
    </alternativeName>
    <alternativeName>
        <fullName evidence="16">N-acetylglucosamine-1-phosphate transferase</fullName>
    </alternativeName>
</protein>
<organism evidence="20 21">
    <name type="scientific">Macrostomum lignano</name>
    <dbReference type="NCBI Taxonomy" id="282301"/>
    <lineage>
        <taxon>Eukaryota</taxon>
        <taxon>Metazoa</taxon>
        <taxon>Spiralia</taxon>
        <taxon>Lophotrochozoa</taxon>
        <taxon>Platyhelminthes</taxon>
        <taxon>Rhabditophora</taxon>
        <taxon>Macrostomorpha</taxon>
        <taxon>Macrostomida</taxon>
        <taxon>Macrostomidae</taxon>
        <taxon>Macrostomum</taxon>
    </lineage>
</organism>
<dbReference type="WBParaSite" id="maker-uti_cns_0004856-snap-gene-0.3-mRNA-1">
    <property type="protein sequence ID" value="maker-uti_cns_0004856-snap-gene-0.3-mRNA-1"/>
    <property type="gene ID" value="maker-uti_cns_0004856-snap-gene-0.3"/>
</dbReference>
<feature type="transmembrane region" description="Helical" evidence="19">
    <location>
        <begin position="168"/>
        <end position="186"/>
    </location>
</feature>
<evidence type="ECO:0000256" key="18">
    <source>
        <dbReference type="ARBA" id="ARBA00045078"/>
    </source>
</evidence>
<name>A0A1I8H8H6_9PLAT</name>
<dbReference type="CDD" id="cd06855">
    <property type="entry name" value="GT_GPT_euk"/>
    <property type="match status" value="1"/>
</dbReference>
<dbReference type="GO" id="GO:0046872">
    <property type="term" value="F:metal ion binding"/>
    <property type="evidence" value="ECO:0007669"/>
    <property type="project" value="UniProtKB-KW"/>
</dbReference>
<dbReference type="Proteomes" id="UP000095280">
    <property type="component" value="Unplaced"/>
</dbReference>
<evidence type="ECO:0000256" key="9">
    <source>
        <dbReference type="ARBA" id="ARBA00022692"/>
    </source>
</evidence>
<keyword evidence="8" id="KW-0808">Transferase</keyword>
<evidence type="ECO:0000256" key="15">
    <source>
        <dbReference type="ARBA" id="ARBA00029567"/>
    </source>
</evidence>
<feature type="transmembrane region" description="Helical" evidence="19">
    <location>
        <begin position="124"/>
        <end position="141"/>
    </location>
</feature>
<dbReference type="AlphaFoldDB" id="A0A1I8H8H6"/>
<evidence type="ECO:0000256" key="17">
    <source>
        <dbReference type="ARBA" id="ARBA00044717"/>
    </source>
</evidence>
<accession>A0A1I8H8H6</accession>
<comment type="subcellular location">
    <subcellularLocation>
        <location evidence="2">Endoplasmic reticulum membrane</location>
        <topology evidence="2">Multi-pass membrane protein</topology>
    </subcellularLocation>
</comment>
<evidence type="ECO:0000256" key="5">
    <source>
        <dbReference type="ARBA" id="ARBA00013225"/>
    </source>
</evidence>
<evidence type="ECO:0000256" key="12">
    <source>
        <dbReference type="ARBA" id="ARBA00022842"/>
    </source>
</evidence>
<keyword evidence="13 19" id="KW-1133">Transmembrane helix</keyword>
<evidence type="ECO:0000256" key="13">
    <source>
        <dbReference type="ARBA" id="ARBA00022989"/>
    </source>
</evidence>
<evidence type="ECO:0000256" key="7">
    <source>
        <dbReference type="ARBA" id="ARBA00022676"/>
    </source>
</evidence>
<dbReference type="InterPro" id="IPR000715">
    <property type="entry name" value="Glycosyl_transferase_4"/>
</dbReference>
<feature type="transmembrane region" description="Helical" evidence="19">
    <location>
        <begin position="6"/>
        <end position="27"/>
    </location>
</feature>
<keyword evidence="20" id="KW-1185">Reference proteome</keyword>
<evidence type="ECO:0000313" key="21">
    <source>
        <dbReference type="WBParaSite" id="maker-uti_cns_0004856-snap-gene-0.3-mRNA-1"/>
    </source>
</evidence>
<keyword evidence="12" id="KW-0460">Magnesium</keyword>
<feature type="transmembrane region" description="Helical" evidence="19">
    <location>
        <begin position="93"/>
        <end position="112"/>
    </location>
</feature>
<comment type="catalytic activity">
    <reaction evidence="18">
        <text>a di-trans,poly-cis-dolichyl phosphate + UDP-N-acetyl-alpha-D-glucosamine = an N-acetyl-alpha-D-glucosaminyl-diphospho-di-trans,poly-cis-dolichol + UMP</text>
        <dbReference type="Rhea" id="RHEA:13289"/>
        <dbReference type="Rhea" id="RHEA-COMP:19498"/>
        <dbReference type="Rhea" id="RHEA-COMP:19507"/>
        <dbReference type="ChEBI" id="CHEBI:57683"/>
        <dbReference type="ChEBI" id="CHEBI:57705"/>
        <dbReference type="ChEBI" id="CHEBI:57865"/>
        <dbReference type="ChEBI" id="CHEBI:58427"/>
        <dbReference type="EC" id="2.7.8.15"/>
    </reaction>
    <physiologicalReaction direction="left-to-right" evidence="18">
        <dbReference type="Rhea" id="RHEA:13290"/>
    </physiologicalReaction>
</comment>
<sequence length="411" mass="45279">LFQAYSDWLIGVSAGLCAVGFASLTWLMPRCRQLFLDAGLSGRDMAKKDGRVIPEAQGVLAGAVYLCLLFAFIPLPFADAMLNNPVDFPHADFVLFITALLCVCCMLFLGFADDALNLRWLVKLVLPCVASLPLLMVYYVNRGWTRVVVPLPLRPLLGVESCELGPLYYAYMGMLAVFCTNAINIYAGVNGLESGQSLLIAGSLVVFNALEAGGEFAYWHRLSLHLLLPYVGVCAALYRFNRYPAQVFVGDTFCYFSGMLFAVAGILGHYSKTLLLFQLPQVANFALSMPQLFRLVPCPRHRLPRFDPAKDQLQPSTVEFCPARLSLLGRLCYLVASRILAPLRLVACKVELHDGEERASMTNLTLINAALVLFGPMHEAKLTRLLLALQIACTALAFAVRYPVARLFYGA</sequence>
<dbReference type="PANTHER" id="PTHR10571">
    <property type="entry name" value="UDP-N-ACETYLGLUCOSAMINE--DOLICHYL-PHOSPHATE N-ACETYLGLUCOSAMINEPHOSPHOTRANSFERASE"/>
    <property type="match status" value="1"/>
</dbReference>